<gene>
    <name evidence="1" type="ORF">NCTC11923_02543</name>
</gene>
<dbReference type="EMBL" id="LR134363">
    <property type="protein sequence ID" value="VEG75865.1"/>
    <property type="molecule type" value="Genomic_DNA"/>
</dbReference>
<keyword evidence="2" id="KW-1185">Reference proteome</keyword>
<dbReference type="STRING" id="1278298.GCA_000428685_00917"/>
<organism evidence="1 2">
    <name type="scientific">Actinomyces slackii</name>
    <dbReference type="NCBI Taxonomy" id="52774"/>
    <lineage>
        <taxon>Bacteria</taxon>
        <taxon>Bacillati</taxon>
        <taxon>Actinomycetota</taxon>
        <taxon>Actinomycetes</taxon>
        <taxon>Actinomycetales</taxon>
        <taxon>Actinomycetaceae</taxon>
        <taxon>Actinomyces</taxon>
    </lineage>
</organism>
<dbReference type="KEGG" id="asla:NCTC11923_02543"/>
<proteinExistence type="predicted"/>
<sequence>MSASTTGLVRVFTEEELEARKSEVVGKLERRFGSLERALEREEDWDYDDDEAALFSEYHTVTFLLSD</sequence>
<protein>
    <submittedName>
        <fullName evidence="1">Uncharacterized protein</fullName>
    </submittedName>
</protein>
<dbReference type="Proteomes" id="UP000276899">
    <property type="component" value="Chromosome"/>
</dbReference>
<dbReference type="RefSeq" id="WP_026426518.1">
    <property type="nucleotide sequence ID" value="NZ_CBCRWE010000060.1"/>
</dbReference>
<evidence type="ECO:0000313" key="2">
    <source>
        <dbReference type="Proteomes" id="UP000276899"/>
    </source>
</evidence>
<name>A0A448KG33_9ACTO</name>
<dbReference type="AlphaFoldDB" id="A0A448KG33"/>
<accession>A0A448KG33</accession>
<reference evidence="1 2" key="1">
    <citation type="submission" date="2018-12" db="EMBL/GenBank/DDBJ databases">
        <authorList>
            <consortium name="Pathogen Informatics"/>
        </authorList>
    </citation>
    <scope>NUCLEOTIDE SEQUENCE [LARGE SCALE GENOMIC DNA]</scope>
    <source>
        <strain evidence="1 2">NCTC11923</strain>
    </source>
</reference>
<evidence type="ECO:0000313" key="1">
    <source>
        <dbReference type="EMBL" id="VEG75865.1"/>
    </source>
</evidence>